<dbReference type="Proteomes" id="UP000094463">
    <property type="component" value="Chromosome"/>
</dbReference>
<protein>
    <submittedName>
        <fullName evidence="9">1,2-alpha-glucosylglycerol phosphorylase</fullName>
        <ecNumber evidence="9">2.4.1.64</ecNumber>
        <ecNumber evidence="9">2.4.1.8</ecNumber>
    </submittedName>
</protein>
<evidence type="ECO:0000259" key="6">
    <source>
        <dbReference type="Pfam" id="PF03632"/>
    </source>
</evidence>
<keyword evidence="10" id="KW-1185">Reference proteome</keyword>
<dbReference type="AlphaFoldDB" id="A0A1D7QXJ7"/>
<dbReference type="PIRSF" id="PIRSF036289">
    <property type="entry name" value="Glycosyl_hydrolase_malt_phosph"/>
    <property type="match status" value="1"/>
</dbReference>
<dbReference type="PATRIC" id="fig|632773.3.peg.2501"/>
<organism evidence="9 10">
    <name type="scientific">Salisediminibacterium beveridgei</name>
    <dbReference type="NCBI Taxonomy" id="632773"/>
    <lineage>
        <taxon>Bacteria</taxon>
        <taxon>Bacillati</taxon>
        <taxon>Bacillota</taxon>
        <taxon>Bacilli</taxon>
        <taxon>Bacillales</taxon>
        <taxon>Bacillaceae</taxon>
        <taxon>Salisediminibacterium</taxon>
    </lineage>
</organism>
<dbReference type="RefSeq" id="WP_069365685.1">
    <property type="nucleotide sequence ID" value="NZ_CP012502.1"/>
</dbReference>
<sequence>MYEIGKDLYTETGWEVLKRSYEAAQAITEGSNFMIGNGFMGYRGTFAQDGKDEYAACIVTDTWDKADGKWEELSTVPNALFTELTVNGERFGVSEQAEDFERKLDLKNALTASTVTGQLSDGTTVTLSEEKFASYHKKHTVFMSYTFTTSKDAEIELKTGIDFDVWSINGDHLQNHKPFTHPDGSGVSCTTVSYEDEVTVVETCKLSVSADEKPYQFTDGMGRTLTFKTEAGKPVTLVKSMTIYSGNDVNYPKDEALLEARKLGSYDEEKTAHEKEWSRLWSMYDVIIQNQVIDQVALRFNIYHAIIATPVHKSLPIGARGLSCQAYQGAAFWDQEIYNMPMYLYSNPEIARNILTYRYHTLDGARRKAKRLGYDGAYYAWISGKTGDELCPDFFFKDVLSGRDIRNHFNDWQIHISPDIAYAVKKYHDVTGDDAFMHEYGAEMIFEIARFLSSHAVYKPLKKQYEFMRVQGPDEYHENVDNNAFTNYQAHFTLKAALDLLANLDQDVIARISDKINIKAEEQELWQDMIDSLYIPEPDENGIIEQFDGYHALETIIPAKKVTERLIREDEYYGYPNGVTVFTQCIKQADLIQLFVLHPQLFDRSIVEQNYDFYEPRTLHFSSLSPSSYAIVAAQIDKVEEAYKNFRKSVMIDLLNTNEAVSGGTFIGGIHTAANGASWQMVVNGFGGVSTSNGKLHLSPGLPEAWSGYAFNVQIQGETVHVNVTKEQVSLTKATDSPSELTVNIYGRDKSLSEKTTVINR</sequence>
<dbReference type="KEGG" id="bbev:BBEV_2395"/>
<proteinExistence type="inferred from homology"/>
<dbReference type="InterPro" id="IPR005196">
    <property type="entry name" value="Glyco_hydro_65_N"/>
</dbReference>
<dbReference type="PANTHER" id="PTHR11051:SF8">
    <property type="entry name" value="PROTEIN-GLUCOSYLGALACTOSYLHYDROXYLYSINE GLUCOSIDASE"/>
    <property type="match status" value="1"/>
</dbReference>
<evidence type="ECO:0000256" key="2">
    <source>
        <dbReference type="ARBA" id="ARBA00022676"/>
    </source>
</evidence>
<gene>
    <name evidence="9" type="primary">kojP</name>
    <name evidence="9" type="ORF">BBEV_2395</name>
</gene>
<evidence type="ECO:0000313" key="10">
    <source>
        <dbReference type="Proteomes" id="UP000094463"/>
    </source>
</evidence>
<dbReference type="GO" id="GO:0005975">
    <property type="term" value="P:carbohydrate metabolic process"/>
    <property type="evidence" value="ECO:0007669"/>
    <property type="project" value="InterPro"/>
</dbReference>
<feature type="domain" description="Glycoside hydrolase family 65 C-terminal" evidence="7">
    <location>
        <begin position="691"/>
        <end position="749"/>
    </location>
</feature>
<feature type="domain" description="Glycoside hydrolase family 65 central catalytic" evidence="6">
    <location>
        <begin position="299"/>
        <end position="680"/>
    </location>
</feature>
<comment type="similarity">
    <text evidence="1">Belongs to the glycosyl hydrolase 65 family.</text>
</comment>
<dbReference type="Pfam" id="PF03633">
    <property type="entry name" value="Glyco_hydro_65C"/>
    <property type="match status" value="1"/>
</dbReference>
<evidence type="ECO:0000256" key="4">
    <source>
        <dbReference type="PIRSR" id="PIRSR036289-50"/>
    </source>
</evidence>
<feature type="binding site" evidence="5">
    <location>
        <begin position="587"/>
        <end position="588"/>
    </location>
    <ligand>
        <name>substrate</name>
    </ligand>
</feature>
<dbReference type="Pfam" id="PF03632">
    <property type="entry name" value="Glyco_hydro_65m"/>
    <property type="match status" value="1"/>
</dbReference>
<dbReference type="InterPro" id="IPR005195">
    <property type="entry name" value="Glyco_hydro_65_M"/>
</dbReference>
<name>A0A1D7QXJ7_9BACI</name>
<dbReference type="InterPro" id="IPR011013">
    <property type="entry name" value="Gal_mutarotase_sf_dom"/>
</dbReference>
<evidence type="ECO:0000256" key="3">
    <source>
        <dbReference type="ARBA" id="ARBA00022679"/>
    </source>
</evidence>
<dbReference type="Pfam" id="PF03636">
    <property type="entry name" value="Glyco_hydro_65N"/>
    <property type="match status" value="1"/>
</dbReference>
<dbReference type="EC" id="2.4.1.64" evidence="9"/>
<feature type="domain" description="Glycoside hydrolase family 65 N-terminal" evidence="8">
    <location>
        <begin position="21"/>
        <end position="245"/>
    </location>
</feature>
<dbReference type="GO" id="GO:0047656">
    <property type="term" value="F:alpha,alpha-trehalose phosphorylase activity"/>
    <property type="evidence" value="ECO:0007669"/>
    <property type="project" value="UniProtKB-EC"/>
</dbReference>
<reference evidence="9 10" key="1">
    <citation type="submission" date="2015-08" db="EMBL/GenBank/DDBJ databases">
        <title>The complete genome sequence of Bacillus beveridgei MLTeJB.</title>
        <authorList>
            <person name="Hanson T.E."/>
            <person name="Mesa C."/>
            <person name="Basesman S.M."/>
            <person name="Oremland R.S."/>
        </authorList>
    </citation>
    <scope>NUCLEOTIDE SEQUENCE [LARGE SCALE GENOMIC DNA]</scope>
    <source>
        <strain evidence="9 10">MLTeJB</strain>
    </source>
</reference>
<evidence type="ECO:0000256" key="5">
    <source>
        <dbReference type="PIRSR" id="PIRSR036289-51"/>
    </source>
</evidence>
<dbReference type="InterPro" id="IPR005194">
    <property type="entry name" value="Glyco_hydro_65_C"/>
</dbReference>
<evidence type="ECO:0000259" key="8">
    <source>
        <dbReference type="Pfam" id="PF03636"/>
    </source>
</evidence>
<accession>A0A1D7QXJ7</accession>
<keyword evidence="3 9" id="KW-0808">Transferase</keyword>
<dbReference type="Gene3D" id="2.70.98.40">
    <property type="entry name" value="Glycoside hydrolase, family 65, N-terminal domain"/>
    <property type="match status" value="1"/>
</dbReference>
<evidence type="ECO:0000259" key="7">
    <source>
        <dbReference type="Pfam" id="PF03633"/>
    </source>
</evidence>
<dbReference type="Gene3D" id="2.60.420.10">
    <property type="entry name" value="Maltose phosphorylase, domain 3"/>
    <property type="match status" value="1"/>
</dbReference>
<dbReference type="InterPro" id="IPR017045">
    <property type="entry name" value="Malt_Pase/Glycosyl_Hdrlase"/>
</dbReference>
<dbReference type="InterPro" id="IPR037018">
    <property type="entry name" value="GH65_N"/>
</dbReference>
<dbReference type="InterPro" id="IPR012341">
    <property type="entry name" value="6hp_glycosidase-like_sf"/>
</dbReference>
<feature type="active site" description="Proton donor" evidence="4">
    <location>
        <position position="475"/>
    </location>
</feature>
<dbReference type="EC" id="2.4.1.8" evidence="9"/>
<dbReference type="EMBL" id="CP012502">
    <property type="protein sequence ID" value="AOM83736.1"/>
    <property type="molecule type" value="Genomic_DNA"/>
</dbReference>
<dbReference type="SUPFAM" id="SSF74650">
    <property type="entry name" value="Galactose mutarotase-like"/>
    <property type="match status" value="1"/>
</dbReference>
<feature type="binding site" evidence="5">
    <location>
        <begin position="333"/>
        <end position="334"/>
    </location>
    <ligand>
        <name>substrate</name>
    </ligand>
</feature>
<evidence type="ECO:0000313" key="9">
    <source>
        <dbReference type="EMBL" id="AOM83736.1"/>
    </source>
</evidence>
<dbReference type="SUPFAM" id="SSF48208">
    <property type="entry name" value="Six-hairpin glycosidases"/>
    <property type="match status" value="1"/>
</dbReference>
<evidence type="ECO:0000256" key="1">
    <source>
        <dbReference type="ARBA" id="ARBA00006768"/>
    </source>
</evidence>
<keyword evidence="2 9" id="KW-0328">Glycosyltransferase</keyword>
<dbReference type="STRING" id="632773.BBEV_2395"/>
<dbReference type="GO" id="GO:0004553">
    <property type="term" value="F:hydrolase activity, hydrolyzing O-glycosyl compounds"/>
    <property type="evidence" value="ECO:0007669"/>
    <property type="project" value="TreeGrafter"/>
</dbReference>
<dbReference type="InterPro" id="IPR008928">
    <property type="entry name" value="6-hairpin_glycosidase_sf"/>
</dbReference>
<dbReference type="PANTHER" id="PTHR11051">
    <property type="entry name" value="GLYCOSYL HYDROLASE-RELATED"/>
    <property type="match status" value="1"/>
</dbReference>
<dbReference type="GO" id="GO:0030246">
    <property type="term" value="F:carbohydrate binding"/>
    <property type="evidence" value="ECO:0007669"/>
    <property type="project" value="InterPro"/>
</dbReference>
<dbReference type="Gene3D" id="1.50.10.10">
    <property type="match status" value="1"/>
</dbReference>
<dbReference type="GO" id="GO:0050082">
    <property type="term" value="F:maltose phosphorylase activity"/>
    <property type="evidence" value="ECO:0007669"/>
    <property type="project" value="UniProtKB-EC"/>
</dbReference>